<dbReference type="SMART" id="SM00369">
    <property type="entry name" value="LRR_TYP"/>
    <property type="match status" value="8"/>
</dbReference>
<dbReference type="SUPFAM" id="SSF52058">
    <property type="entry name" value="L domain-like"/>
    <property type="match status" value="1"/>
</dbReference>
<dbReference type="GO" id="GO:0006952">
    <property type="term" value="P:defense response"/>
    <property type="evidence" value="ECO:0007669"/>
    <property type="project" value="UniProtKB-ARBA"/>
</dbReference>
<dbReference type="Gramene" id="KVI05046">
    <property type="protein sequence ID" value="KVI05046"/>
    <property type="gene ID" value="Ccrd_016643"/>
</dbReference>
<dbReference type="PANTHER" id="PTHR45752">
    <property type="entry name" value="LEUCINE-RICH REPEAT-CONTAINING"/>
    <property type="match status" value="1"/>
</dbReference>
<reference evidence="4 5" key="1">
    <citation type="journal article" date="2016" name="Sci. Rep.">
        <title>The genome sequence of the outbreeding globe artichoke constructed de novo incorporating a phase-aware low-pass sequencing strategy of F1 progeny.</title>
        <authorList>
            <person name="Scaglione D."/>
            <person name="Reyes-Chin-Wo S."/>
            <person name="Acquadro A."/>
            <person name="Froenicke L."/>
            <person name="Portis E."/>
            <person name="Beitel C."/>
            <person name="Tirone M."/>
            <person name="Mauro R."/>
            <person name="Lo Monaco A."/>
            <person name="Mauromicale G."/>
            <person name="Faccioli P."/>
            <person name="Cattivelli L."/>
            <person name="Rieseberg L."/>
            <person name="Michelmore R."/>
            <person name="Lanteri S."/>
        </authorList>
    </citation>
    <scope>NUCLEOTIDE SEQUENCE [LARGE SCALE GENOMIC DNA]</scope>
    <source>
        <strain evidence="4">2C</strain>
    </source>
</reference>
<sequence>VLHVDHTAIKTLPDSIGLLCNLNELQLNFCPRLVALPSNICKLRSLQTLFVTACSNLEQFPLELGNMECLRELHVGGTAIRHLPDSIGLLKNITVISGHGNCRSLATKSHFPSFQFLALPRSLNTTSFLPPSVSGLHSLSELDLSYCSLSDGDIPDDLGGLSSLRVLDLRKNRFCLLPSSLGQLTSLKKLFLSRCWKLKSILEFPPNLRRLIARDCRALENIPDLSNMKFLKYLDLESCCKLTDLSCMWYASSPLATSCAALQIYRVLHADHTAIKTLPDSIGLLCNLIELHVSFCPRLVALPSNICKLRSLQKLFVTACSNLEQFPLELGNMECLRDLHVGGTAIKNLPDSIGLLKNITIISAHGNCRSLVTKSHFPSFQFLALPRSLNATSFLPPSLSGLHSLSKLDLSYCSLSEWDIPDDLGGLSSLRVLDLRKNRFCLLPSSLGQLTSLEELFLSRCWKLKSILEFPPNLRHLIARNCRALENIPDLSNMKFLNYLDLESCCKLVNILGLENLNCVQEINMEGCHYLSTSFACSRRSLIHSTRHDIKGFMNNRSAI</sequence>
<feature type="domain" description="Disease resistance R13L4/SHOC-2-like LRR" evidence="3">
    <location>
        <begin position="220"/>
        <end position="341"/>
    </location>
</feature>
<feature type="non-terminal residue" evidence="4">
    <location>
        <position position="1"/>
    </location>
</feature>
<dbReference type="GO" id="GO:0051707">
    <property type="term" value="P:response to other organism"/>
    <property type="evidence" value="ECO:0007669"/>
    <property type="project" value="UniProtKB-ARBA"/>
</dbReference>
<gene>
    <name evidence="4" type="ORF">Ccrd_016643</name>
</gene>
<keyword evidence="2" id="KW-0677">Repeat</keyword>
<evidence type="ECO:0000256" key="2">
    <source>
        <dbReference type="ARBA" id="ARBA00022737"/>
    </source>
</evidence>
<dbReference type="SUPFAM" id="SSF52047">
    <property type="entry name" value="RNI-like"/>
    <property type="match status" value="1"/>
</dbReference>
<evidence type="ECO:0000259" key="3">
    <source>
        <dbReference type="Pfam" id="PF23598"/>
    </source>
</evidence>
<organism evidence="4 5">
    <name type="scientific">Cynara cardunculus var. scolymus</name>
    <name type="common">Globe artichoke</name>
    <name type="synonym">Cynara scolymus</name>
    <dbReference type="NCBI Taxonomy" id="59895"/>
    <lineage>
        <taxon>Eukaryota</taxon>
        <taxon>Viridiplantae</taxon>
        <taxon>Streptophyta</taxon>
        <taxon>Embryophyta</taxon>
        <taxon>Tracheophyta</taxon>
        <taxon>Spermatophyta</taxon>
        <taxon>Magnoliopsida</taxon>
        <taxon>eudicotyledons</taxon>
        <taxon>Gunneridae</taxon>
        <taxon>Pentapetalae</taxon>
        <taxon>asterids</taxon>
        <taxon>campanulids</taxon>
        <taxon>Asterales</taxon>
        <taxon>Asteraceae</taxon>
        <taxon>Carduoideae</taxon>
        <taxon>Cardueae</taxon>
        <taxon>Carduinae</taxon>
        <taxon>Cynara</taxon>
    </lineage>
</organism>
<dbReference type="InterPro" id="IPR001611">
    <property type="entry name" value="Leu-rich_rpt"/>
</dbReference>
<evidence type="ECO:0000313" key="4">
    <source>
        <dbReference type="EMBL" id="KVI05046.1"/>
    </source>
</evidence>
<dbReference type="Proteomes" id="UP000243975">
    <property type="component" value="Unassembled WGS sequence"/>
</dbReference>
<dbReference type="PANTHER" id="PTHR45752:SF171">
    <property type="entry name" value="TMV RESISTANCE PROTEIN N-LIKE"/>
    <property type="match status" value="1"/>
</dbReference>
<dbReference type="EMBL" id="LEKV01001891">
    <property type="protein sequence ID" value="KVI05046.1"/>
    <property type="molecule type" value="Genomic_DNA"/>
</dbReference>
<dbReference type="InterPro" id="IPR032675">
    <property type="entry name" value="LRR_dom_sf"/>
</dbReference>
<keyword evidence="5" id="KW-1185">Reference proteome</keyword>
<dbReference type="OMA" id="TKSHFPS"/>
<dbReference type="Pfam" id="PF00560">
    <property type="entry name" value="LRR_1"/>
    <property type="match status" value="4"/>
</dbReference>
<evidence type="ECO:0000313" key="5">
    <source>
        <dbReference type="Proteomes" id="UP000243975"/>
    </source>
</evidence>
<evidence type="ECO:0000256" key="1">
    <source>
        <dbReference type="ARBA" id="ARBA00022614"/>
    </source>
</evidence>
<dbReference type="AlphaFoldDB" id="A0A103Y9K0"/>
<dbReference type="InterPro" id="IPR050715">
    <property type="entry name" value="LRR-SigEffector_domain"/>
</dbReference>
<accession>A0A103Y9K0</accession>
<dbReference type="Gene3D" id="3.80.10.10">
    <property type="entry name" value="Ribonuclease Inhibitor"/>
    <property type="match status" value="3"/>
</dbReference>
<dbReference type="InterPro" id="IPR003591">
    <property type="entry name" value="Leu-rich_rpt_typical-subtyp"/>
</dbReference>
<dbReference type="InterPro" id="IPR055414">
    <property type="entry name" value="LRR_R13L4/SHOC2-like"/>
</dbReference>
<proteinExistence type="predicted"/>
<keyword evidence="1" id="KW-0433">Leucine-rich repeat</keyword>
<protein>
    <submittedName>
        <fullName evidence="4">Leucine-rich repeat-containing protein</fullName>
    </submittedName>
</protein>
<dbReference type="Pfam" id="PF23598">
    <property type="entry name" value="LRR_14"/>
    <property type="match status" value="1"/>
</dbReference>
<dbReference type="STRING" id="59895.A0A103Y9K0"/>
<name>A0A103Y9K0_CYNCS</name>
<feature type="non-terminal residue" evidence="4">
    <location>
        <position position="560"/>
    </location>
</feature>
<comment type="caution">
    <text evidence="4">The sequence shown here is derived from an EMBL/GenBank/DDBJ whole genome shotgun (WGS) entry which is preliminary data.</text>
</comment>